<dbReference type="STRING" id="41431.PCC8801_0679"/>
<evidence type="ECO:0000256" key="1">
    <source>
        <dbReference type="SAM" id="Coils"/>
    </source>
</evidence>
<dbReference type="HOGENOM" id="CLU_119980_0_0_3"/>
<dbReference type="Proteomes" id="UP000008204">
    <property type="component" value="Chromosome"/>
</dbReference>
<proteinExistence type="predicted"/>
<gene>
    <name evidence="2" type="ordered locus">PCC8801_0679</name>
</gene>
<dbReference type="eggNOG" id="COG1196">
    <property type="taxonomic scope" value="Bacteria"/>
</dbReference>
<keyword evidence="1" id="KW-0175">Coiled coil</keyword>
<keyword evidence="3" id="KW-1185">Reference proteome</keyword>
<feature type="coiled-coil region" evidence="1">
    <location>
        <begin position="73"/>
        <end position="166"/>
    </location>
</feature>
<dbReference type="KEGG" id="cyp:PCC8801_0679"/>
<reference evidence="3" key="1">
    <citation type="journal article" date="2011" name="MBio">
        <title>Novel metabolic attributes of the genus Cyanothece, comprising a group of unicellular nitrogen-fixing Cyanobacteria.</title>
        <authorList>
            <person name="Bandyopadhyay A."/>
            <person name="Elvitigala T."/>
            <person name="Welsh E."/>
            <person name="Stockel J."/>
            <person name="Liberton M."/>
            <person name="Min H."/>
            <person name="Sherman L.A."/>
            <person name="Pakrasi H.B."/>
        </authorList>
    </citation>
    <scope>NUCLEOTIDE SEQUENCE [LARGE SCALE GENOMIC DNA]</scope>
    <source>
        <strain evidence="3">PCC 8801</strain>
    </source>
</reference>
<accession>B7JXK7</accession>
<name>B7JXK7_RIPO1</name>
<evidence type="ECO:0000313" key="3">
    <source>
        <dbReference type="Proteomes" id="UP000008204"/>
    </source>
</evidence>
<sequence>MLHLAQVKQNPTSGDIELQLLARQISRYHWEIIRSEVIVYSVGVGLTHELLVLVDIGEDQQIIQIQEAKDWIIELIENHLNQAKKTSNLLQEEQERIETWRQEITLKSLDLTRRHLELETQKEQIQELEANLKQEKELLEIRQQELKELALHLEREKKRLKALEDV</sequence>
<evidence type="ECO:0000313" key="2">
    <source>
        <dbReference type="EMBL" id="ACK64764.1"/>
    </source>
</evidence>
<dbReference type="OrthoDB" id="560974at2"/>
<dbReference type="EMBL" id="CP001287">
    <property type="protein sequence ID" value="ACK64764.1"/>
    <property type="molecule type" value="Genomic_DNA"/>
</dbReference>
<dbReference type="AlphaFoldDB" id="B7JXK7"/>
<dbReference type="RefSeq" id="WP_012594040.1">
    <property type="nucleotide sequence ID" value="NC_011726.1"/>
</dbReference>
<organism evidence="2 3">
    <name type="scientific">Rippkaea orientalis (strain PCC 8801 / RF-1)</name>
    <name type="common">Cyanothece sp. (strain PCC 8801)</name>
    <dbReference type="NCBI Taxonomy" id="41431"/>
    <lineage>
        <taxon>Bacteria</taxon>
        <taxon>Bacillati</taxon>
        <taxon>Cyanobacteriota</taxon>
        <taxon>Cyanophyceae</taxon>
        <taxon>Oscillatoriophycideae</taxon>
        <taxon>Chroococcales</taxon>
        <taxon>Aphanothecaceae</taxon>
        <taxon>Rippkaea</taxon>
        <taxon>Rippkaea orientalis</taxon>
    </lineage>
</organism>
<protein>
    <submittedName>
        <fullName evidence="2">Uncharacterized protein</fullName>
    </submittedName>
</protein>